<dbReference type="PANTHER" id="PTHR30487">
    <property type="entry name" value="TYPE 4 PREPILIN-LIKE PROTEINS LEADER PEPTIDE-PROCESSING ENZYME"/>
    <property type="match status" value="1"/>
</dbReference>
<comment type="similarity">
    <text evidence="1">Belongs to the peptidase A24 family.</text>
</comment>
<feature type="transmembrane region" description="Helical" evidence="2">
    <location>
        <begin position="55"/>
        <end position="77"/>
    </location>
</feature>
<feature type="domain" description="Prepilin type IV endopeptidase peptidase" evidence="3">
    <location>
        <begin position="14"/>
        <end position="113"/>
    </location>
</feature>
<dbReference type="Pfam" id="PF01478">
    <property type="entry name" value="Peptidase_A24"/>
    <property type="match status" value="1"/>
</dbReference>
<feature type="transmembrane region" description="Helical" evidence="2">
    <location>
        <begin position="97"/>
        <end position="119"/>
    </location>
</feature>
<gene>
    <name evidence="4" type="ORF">HC757_06635</name>
</gene>
<dbReference type="GO" id="GO:0006465">
    <property type="term" value="P:signal peptide processing"/>
    <property type="evidence" value="ECO:0007669"/>
    <property type="project" value="TreeGrafter"/>
</dbReference>
<dbReference type="InterPro" id="IPR050882">
    <property type="entry name" value="Prepilin_peptidase/N-MTase"/>
</dbReference>
<dbReference type="AlphaFoldDB" id="A0A972G5H9"/>
<name>A0A972G5H9_9GAMM</name>
<feature type="transmembrane region" description="Helical" evidence="2">
    <location>
        <begin position="30"/>
        <end position="49"/>
    </location>
</feature>
<organism evidence="4 5">
    <name type="scientific">Shewanella salipaludis</name>
    <dbReference type="NCBI Taxonomy" id="2723052"/>
    <lineage>
        <taxon>Bacteria</taxon>
        <taxon>Pseudomonadati</taxon>
        <taxon>Pseudomonadota</taxon>
        <taxon>Gammaproteobacteria</taxon>
        <taxon>Alteromonadales</taxon>
        <taxon>Shewanellaceae</taxon>
        <taxon>Shewanella</taxon>
    </lineage>
</organism>
<evidence type="ECO:0000313" key="5">
    <source>
        <dbReference type="Proteomes" id="UP000737113"/>
    </source>
</evidence>
<protein>
    <submittedName>
        <fullName evidence="4">Prepilin peptidase</fullName>
    </submittedName>
</protein>
<reference evidence="4" key="1">
    <citation type="submission" date="2020-04" db="EMBL/GenBank/DDBJ databases">
        <title>Description of Shewanella salipaludis sp. nov., isolated from a salt marsh.</title>
        <authorList>
            <person name="Park S."/>
            <person name="Yoon J.-H."/>
        </authorList>
    </citation>
    <scope>NUCLEOTIDE SEQUENCE</scope>
    <source>
        <strain evidence="4">SHSM-M6</strain>
    </source>
</reference>
<evidence type="ECO:0000256" key="1">
    <source>
        <dbReference type="ARBA" id="ARBA00005801"/>
    </source>
</evidence>
<proteinExistence type="inferred from homology"/>
<evidence type="ECO:0000313" key="4">
    <source>
        <dbReference type="EMBL" id="NMH64845.1"/>
    </source>
</evidence>
<dbReference type="GO" id="GO:0005886">
    <property type="term" value="C:plasma membrane"/>
    <property type="evidence" value="ECO:0007669"/>
    <property type="project" value="TreeGrafter"/>
</dbReference>
<evidence type="ECO:0000259" key="3">
    <source>
        <dbReference type="Pfam" id="PF01478"/>
    </source>
</evidence>
<dbReference type="RefSeq" id="WP_169563522.1">
    <property type="nucleotide sequence ID" value="NZ_JAAXYH010000003.1"/>
</dbReference>
<accession>A0A972G5H9</accession>
<sequence length="191" mass="20873">MSDPQLTLQLLLSGLFFILAIGFDLSREKIPNALCLWAIFCGFAINGYFAQLQGVLLASLGFALAFVVLFPVFAIRILGAGDVKLMMGIGALMGPQLLFWSLAYGVAAGAITSLMLIMWKTGFSGLVKTLKRYWYCVYCRTYFRPEPGEAAGQKVPYAPALALGWIWACSLDNQVVGLYVELNQYFGTLGA</sequence>
<keyword evidence="2" id="KW-1133">Transmembrane helix</keyword>
<keyword evidence="2" id="KW-0812">Transmembrane</keyword>
<dbReference type="GO" id="GO:0004190">
    <property type="term" value="F:aspartic-type endopeptidase activity"/>
    <property type="evidence" value="ECO:0007669"/>
    <property type="project" value="InterPro"/>
</dbReference>
<keyword evidence="2" id="KW-0472">Membrane</keyword>
<dbReference type="PANTHER" id="PTHR30487:SF0">
    <property type="entry name" value="PREPILIN LEADER PEPTIDASE_N-METHYLTRANSFERASE-RELATED"/>
    <property type="match status" value="1"/>
</dbReference>
<dbReference type="InterPro" id="IPR000045">
    <property type="entry name" value="Prepilin_IV_endopep_pep"/>
</dbReference>
<feature type="transmembrane region" description="Helical" evidence="2">
    <location>
        <begin position="6"/>
        <end position="23"/>
    </location>
</feature>
<comment type="caution">
    <text evidence="4">The sequence shown here is derived from an EMBL/GenBank/DDBJ whole genome shotgun (WGS) entry which is preliminary data.</text>
</comment>
<dbReference type="EMBL" id="JAAXYH010000003">
    <property type="protein sequence ID" value="NMH64845.1"/>
    <property type="molecule type" value="Genomic_DNA"/>
</dbReference>
<keyword evidence="5" id="KW-1185">Reference proteome</keyword>
<dbReference type="Gene3D" id="1.20.120.1220">
    <property type="match status" value="1"/>
</dbReference>
<dbReference type="Proteomes" id="UP000737113">
    <property type="component" value="Unassembled WGS sequence"/>
</dbReference>
<evidence type="ECO:0000256" key="2">
    <source>
        <dbReference type="SAM" id="Phobius"/>
    </source>
</evidence>